<comment type="catalytic activity">
    <reaction evidence="7">
        <text>L-threonyl-[protein] + ATP = O-phospho-L-threonyl-[protein] + ADP + H(+)</text>
        <dbReference type="Rhea" id="RHEA:46608"/>
        <dbReference type="Rhea" id="RHEA-COMP:11060"/>
        <dbReference type="Rhea" id="RHEA-COMP:11605"/>
        <dbReference type="ChEBI" id="CHEBI:15378"/>
        <dbReference type="ChEBI" id="CHEBI:30013"/>
        <dbReference type="ChEBI" id="CHEBI:30616"/>
        <dbReference type="ChEBI" id="CHEBI:61977"/>
        <dbReference type="ChEBI" id="CHEBI:456216"/>
        <dbReference type="EC" id="2.7.11.1"/>
    </reaction>
</comment>
<dbReference type="EMBL" id="CACVBS010000035">
    <property type="protein sequence ID" value="CAA7262168.1"/>
    <property type="molecule type" value="Genomic_DNA"/>
</dbReference>
<sequence length="237" mass="26804">MAPRRLQFTQTTLRFRPWHRPFCITFFVRASHSYSLTINATDARNLSIDLSLTRRYLEAQHPFKRIPLIVMAASPSAPQISQAEKPEVNLDSLDIHRGAIDQTTITTEPPTKVMKRVNALLQELGVQVQEETPFRYRCIRAKKVGAPTTQVSSEAASQSIISEPNIPTPSQSDAIACTLYGSLPEDPADEVRFTVELTRLAGLNDTYSLDVRRLKGNLRSYKFVYDTIRERAELNRA</sequence>
<protein>
    <recommendedName>
        <fullName evidence="1">non-specific serine/threonine protein kinase</fullName>
        <ecNumber evidence="1">2.7.11.1</ecNumber>
    </recommendedName>
</protein>
<evidence type="ECO:0000313" key="11">
    <source>
        <dbReference type="Proteomes" id="UP000467700"/>
    </source>
</evidence>
<evidence type="ECO:0000256" key="8">
    <source>
        <dbReference type="ARBA" id="ARBA00048679"/>
    </source>
</evidence>
<dbReference type="InterPro" id="IPR028375">
    <property type="entry name" value="KA1/Ssp2_C"/>
</dbReference>
<dbReference type="Gene3D" id="3.30.310.80">
    <property type="entry name" value="Kinase associated domain 1, KA1"/>
    <property type="match status" value="1"/>
</dbReference>
<gene>
    <name evidence="10" type="ORF">AAE3_LOCUS4347</name>
</gene>
<dbReference type="PROSITE" id="PS50032">
    <property type="entry name" value="KA1"/>
    <property type="match status" value="1"/>
</dbReference>
<dbReference type="EC" id="2.7.11.1" evidence="1"/>
<reference evidence="10 11" key="1">
    <citation type="submission" date="2020-01" db="EMBL/GenBank/DDBJ databases">
        <authorList>
            <person name="Gupta K D."/>
        </authorList>
    </citation>
    <scope>NUCLEOTIDE SEQUENCE [LARGE SCALE GENOMIC DNA]</scope>
</reference>
<accession>A0A8S0WYR1</accession>
<evidence type="ECO:0000256" key="5">
    <source>
        <dbReference type="ARBA" id="ARBA00022777"/>
    </source>
</evidence>
<dbReference type="Proteomes" id="UP000467700">
    <property type="component" value="Unassembled WGS sequence"/>
</dbReference>
<keyword evidence="5" id="KW-0418">Kinase</keyword>
<dbReference type="GO" id="GO:0004674">
    <property type="term" value="F:protein serine/threonine kinase activity"/>
    <property type="evidence" value="ECO:0007669"/>
    <property type="project" value="UniProtKB-KW"/>
</dbReference>
<evidence type="ECO:0000313" key="10">
    <source>
        <dbReference type="EMBL" id="CAA7262168.1"/>
    </source>
</evidence>
<evidence type="ECO:0000259" key="9">
    <source>
        <dbReference type="PROSITE" id="PS50032"/>
    </source>
</evidence>
<comment type="caution">
    <text evidence="10">The sequence shown here is derived from an EMBL/GenBank/DDBJ whole genome shotgun (WGS) entry which is preliminary data.</text>
</comment>
<evidence type="ECO:0000256" key="6">
    <source>
        <dbReference type="ARBA" id="ARBA00022840"/>
    </source>
</evidence>
<evidence type="ECO:0000256" key="1">
    <source>
        <dbReference type="ARBA" id="ARBA00012513"/>
    </source>
</evidence>
<keyword evidence="3" id="KW-0808">Transferase</keyword>
<dbReference type="OrthoDB" id="193931at2759"/>
<evidence type="ECO:0000256" key="3">
    <source>
        <dbReference type="ARBA" id="ARBA00022679"/>
    </source>
</evidence>
<feature type="domain" description="KA1" evidence="9">
    <location>
        <begin position="184"/>
        <end position="234"/>
    </location>
</feature>
<dbReference type="AlphaFoldDB" id="A0A8S0WYR1"/>
<dbReference type="GO" id="GO:0005524">
    <property type="term" value="F:ATP binding"/>
    <property type="evidence" value="ECO:0007669"/>
    <property type="project" value="UniProtKB-KW"/>
</dbReference>
<keyword evidence="6" id="KW-0067">ATP-binding</keyword>
<evidence type="ECO:0000256" key="2">
    <source>
        <dbReference type="ARBA" id="ARBA00022527"/>
    </source>
</evidence>
<dbReference type="SUPFAM" id="SSF103243">
    <property type="entry name" value="KA1-like"/>
    <property type="match status" value="1"/>
</dbReference>
<evidence type="ECO:0000256" key="4">
    <source>
        <dbReference type="ARBA" id="ARBA00022741"/>
    </source>
</evidence>
<keyword evidence="4" id="KW-0547">Nucleotide-binding</keyword>
<keyword evidence="2" id="KW-0723">Serine/threonine-protein kinase</keyword>
<dbReference type="Pfam" id="PF02149">
    <property type="entry name" value="KA1"/>
    <property type="match status" value="1"/>
</dbReference>
<name>A0A8S0WYR1_CYCAE</name>
<evidence type="ECO:0000256" key="7">
    <source>
        <dbReference type="ARBA" id="ARBA00047899"/>
    </source>
</evidence>
<organism evidence="10 11">
    <name type="scientific">Cyclocybe aegerita</name>
    <name type="common">Black poplar mushroom</name>
    <name type="synonym">Agrocybe aegerita</name>
    <dbReference type="NCBI Taxonomy" id="1973307"/>
    <lineage>
        <taxon>Eukaryota</taxon>
        <taxon>Fungi</taxon>
        <taxon>Dikarya</taxon>
        <taxon>Basidiomycota</taxon>
        <taxon>Agaricomycotina</taxon>
        <taxon>Agaricomycetes</taxon>
        <taxon>Agaricomycetidae</taxon>
        <taxon>Agaricales</taxon>
        <taxon>Agaricineae</taxon>
        <taxon>Bolbitiaceae</taxon>
        <taxon>Cyclocybe</taxon>
    </lineage>
</organism>
<proteinExistence type="predicted"/>
<comment type="catalytic activity">
    <reaction evidence="8">
        <text>L-seryl-[protein] + ATP = O-phospho-L-seryl-[protein] + ADP + H(+)</text>
        <dbReference type="Rhea" id="RHEA:17989"/>
        <dbReference type="Rhea" id="RHEA-COMP:9863"/>
        <dbReference type="Rhea" id="RHEA-COMP:11604"/>
        <dbReference type="ChEBI" id="CHEBI:15378"/>
        <dbReference type="ChEBI" id="CHEBI:29999"/>
        <dbReference type="ChEBI" id="CHEBI:30616"/>
        <dbReference type="ChEBI" id="CHEBI:83421"/>
        <dbReference type="ChEBI" id="CHEBI:456216"/>
        <dbReference type="EC" id="2.7.11.1"/>
    </reaction>
</comment>
<keyword evidence="11" id="KW-1185">Reference proteome</keyword>
<dbReference type="InterPro" id="IPR001772">
    <property type="entry name" value="KA1_dom"/>
</dbReference>